<proteinExistence type="predicted"/>
<accession>A0A8J3AF16</accession>
<feature type="transmembrane region" description="Helical" evidence="1">
    <location>
        <begin position="128"/>
        <end position="149"/>
    </location>
</feature>
<keyword evidence="1" id="KW-0812">Transmembrane</keyword>
<dbReference type="EMBL" id="BMHB01000001">
    <property type="protein sequence ID" value="GGI11112.1"/>
    <property type="molecule type" value="Genomic_DNA"/>
</dbReference>
<gene>
    <name evidence="2" type="ORF">GCM10007380_06190</name>
</gene>
<feature type="transmembrane region" description="Helical" evidence="1">
    <location>
        <begin position="156"/>
        <end position="176"/>
    </location>
</feature>
<keyword evidence="3" id="KW-1185">Reference proteome</keyword>
<comment type="caution">
    <text evidence="2">The sequence shown here is derived from an EMBL/GenBank/DDBJ whole genome shotgun (WGS) entry which is preliminary data.</text>
</comment>
<evidence type="ECO:0000313" key="2">
    <source>
        <dbReference type="EMBL" id="GGI11112.1"/>
    </source>
</evidence>
<evidence type="ECO:0000313" key="3">
    <source>
        <dbReference type="Proteomes" id="UP000626244"/>
    </source>
</evidence>
<evidence type="ECO:0000256" key="1">
    <source>
        <dbReference type="SAM" id="Phobius"/>
    </source>
</evidence>
<feature type="transmembrane region" description="Helical" evidence="1">
    <location>
        <begin position="77"/>
        <end position="97"/>
    </location>
</feature>
<dbReference type="OrthoDB" id="2380880at2"/>
<dbReference type="Proteomes" id="UP000626244">
    <property type="component" value="Unassembled WGS sequence"/>
</dbReference>
<feature type="transmembrane region" description="Helical" evidence="1">
    <location>
        <begin position="104"/>
        <end position="122"/>
    </location>
</feature>
<feature type="transmembrane region" description="Helical" evidence="1">
    <location>
        <begin position="51"/>
        <end position="71"/>
    </location>
</feature>
<name>A0A8J3AF16_9BACI</name>
<reference evidence="3" key="1">
    <citation type="journal article" date="2019" name="Int. J. Syst. Evol. Microbiol.">
        <title>The Global Catalogue of Microorganisms (GCM) 10K type strain sequencing project: providing services to taxonomists for standard genome sequencing and annotation.</title>
        <authorList>
            <consortium name="The Broad Institute Genomics Platform"/>
            <consortium name="The Broad Institute Genome Sequencing Center for Infectious Disease"/>
            <person name="Wu L."/>
            <person name="Ma J."/>
        </authorList>
    </citation>
    <scope>NUCLEOTIDE SEQUENCE [LARGE SCALE GENOMIC DNA]</scope>
    <source>
        <strain evidence="3">CGMCC 1.14993</strain>
    </source>
</reference>
<organism evidence="2 3">
    <name type="scientific">Gottfriedia solisilvae</name>
    <dbReference type="NCBI Taxonomy" id="1516104"/>
    <lineage>
        <taxon>Bacteria</taxon>
        <taxon>Bacillati</taxon>
        <taxon>Bacillota</taxon>
        <taxon>Bacilli</taxon>
        <taxon>Bacillales</taxon>
        <taxon>Bacillaceae</taxon>
        <taxon>Gottfriedia</taxon>
    </lineage>
</organism>
<sequence length="178" mass="20765">MDQQRKQIIIKEIKFWKENRMLPEQYCDYLLSIYTEGELRDNSLVFGYHKLWALLGVLPLLMIPFVTYLLYFTELSLNLQILIFLSVFLFLGINAVLLTSKQLIWRHITYLVIAIIFLELIVEGVGSFINLSAMVMGSILFVNCTLWIVIGFLKKLTYFIYSGVSLIILSIAYILYIM</sequence>
<protein>
    <submittedName>
        <fullName evidence="2">Uncharacterized protein</fullName>
    </submittedName>
</protein>
<dbReference type="RefSeq" id="WP_087998884.1">
    <property type="nucleotide sequence ID" value="NZ_BMHB01000001.1"/>
</dbReference>
<dbReference type="AlphaFoldDB" id="A0A8J3AF16"/>
<keyword evidence="1" id="KW-1133">Transmembrane helix</keyword>
<keyword evidence="1" id="KW-0472">Membrane</keyword>